<keyword evidence="3" id="KW-0378">Hydrolase</keyword>
<dbReference type="InterPro" id="IPR013783">
    <property type="entry name" value="Ig-like_fold"/>
</dbReference>
<dbReference type="EMBL" id="KB301925">
    <property type="protein sequence ID" value="ELU04955.1"/>
    <property type="molecule type" value="Genomic_DNA"/>
</dbReference>
<dbReference type="GO" id="GO:0005615">
    <property type="term" value="C:extracellular space"/>
    <property type="evidence" value="ECO:0007669"/>
    <property type="project" value="TreeGrafter"/>
</dbReference>
<evidence type="ECO:0000256" key="2">
    <source>
        <dbReference type="ARBA" id="ARBA00022723"/>
    </source>
</evidence>
<dbReference type="Gene3D" id="2.60.40.10">
    <property type="entry name" value="Immunoglobulins"/>
    <property type="match status" value="1"/>
</dbReference>
<reference evidence="9" key="1">
    <citation type="submission" date="2012-12" db="EMBL/GenBank/DDBJ databases">
        <authorList>
            <person name="Hellsten U."/>
            <person name="Grimwood J."/>
            <person name="Chapman J.A."/>
            <person name="Shapiro H."/>
            <person name="Aerts A."/>
            <person name="Otillar R.P."/>
            <person name="Terry A.Y."/>
            <person name="Boore J.L."/>
            <person name="Simakov O."/>
            <person name="Marletaz F."/>
            <person name="Cho S.-J."/>
            <person name="Edsinger-Gonzales E."/>
            <person name="Havlak P."/>
            <person name="Kuo D.-H."/>
            <person name="Larsson T."/>
            <person name="Lv J."/>
            <person name="Arendt D."/>
            <person name="Savage R."/>
            <person name="Osoegawa K."/>
            <person name="de Jong P."/>
            <person name="Lindberg D.R."/>
            <person name="Seaver E.C."/>
            <person name="Weisblat D.A."/>
            <person name="Putnam N.H."/>
            <person name="Grigoriev I.V."/>
            <person name="Rokhsar D.S."/>
        </authorList>
    </citation>
    <scope>NUCLEOTIDE SEQUENCE</scope>
    <source>
        <strain evidence="9">I ESC-2004</strain>
    </source>
</reference>
<evidence type="ECO:0000256" key="3">
    <source>
        <dbReference type="ARBA" id="ARBA00022801"/>
    </source>
</evidence>
<reference evidence="7 9" key="2">
    <citation type="journal article" date="2013" name="Nature">
        <title>Insights into bilaterian evolution from three spiralian genomes.</title>
        <authorList>
            <person name="Simakov O."/>
            <person name="Marletaz F."/>
            <person name="Cho S.J."/>
            <person name="Edsinger-Gonzales E."/>
            <person name="Havlak P."/>
            <person name="Hellsten U."/>
            <person name="Kuo D.H."/>
            <person name="Larsson T."/>
            <person name="Lv J."/>
            <person name="Arendt D."/>
            <person name="Savage R."/>
            <person name="Osoegawa K."/>
            <person name="de Jong P."/>
            <person name="Grimwood J."/>
            <person name="Chapman J.A."/>
            <person name="Shapiro H."/>
            <person name="Aerts A."/>
            <person name="Otillar R.P."/>
            <person name="Terry A.Y."/>
            <person name="Boore J.L."/>
            <person name="Grigoriev I.V."/>
            <person name="Lindberg D.R."/>
            <person name="Seaver E.C."/>
            <person name="Weisblat D.A."/>
            <person name="Putnam N.H."/>
            <person name="Rokhsar D.S."/>
        </authorList>
    </citation>
    <scope>NUCLEOTIDE SEQUENCE</scope>
    <source>
        <strain evidence="7 9">I ESC-2004</strain>
    </source>
</reference>
<dbReference type="HOGENOM" id="CLU_421058_0_0_1"/>
<dbReference type="EMBL" id="AMQN01007989">
    <property type="status" value="NOT_ANNOTATED_CDS"/>
    <property type="molecule type" value="Genomic_DNA"/>
</dbReference>
<feature type="domain" description="Adenosine deaminase" evidence="5">
    <location>
        <begin position="411"/>
        <end position="522"/>
    </location>
</feature>
<dbReference type="Pfam" id="PF01833">
    <property type="entry name" value="TIG"/>
    <property type="match status" value="1"/>
</dbReference>
<dbReference type="GO" id="GO:0004000">
    <property type="term" value="F:adenosine deaminase activity"/>
    <property type="evidence" value="ECO:0007669"/>
    <property type="project" value="TreeGrafter"/>
</dbReference>
<dbReference type="OMA" id="IWSDYQP"/>
<organism evidence="7">
    <name type="scientific">Capitella teleta</name>
    <name type="common">Polychaete worm</name>
    <dbReference type="NCBI Taxonomy" id="283909"/>
    <lineage>
        <taxon>Eukaryota</taxon>
        <taxon>Metazoa</taxon>
        <taxon>Spiralia</taxon>
        <taxon>Lophotrochozoa</taxon>
        <taxon>Annelida</taxon>
        <taxon>Polychaeta</taxon>
        <taxon>Sedentaria</taxon>
        <taxon>Scolecida</taxon>
        <taxon>Capitellidae</taxon>
        <taxon>Capitella</taxon>
    </lineage>
</organism>
<gene>
    <name evidence="7" type="ORF">CAPTEDRAFT_218760</name>
</gene>
<dbReference type="AlphaFoldDB" id="R7UFG3"/>
<proteinExistence type="predicted"/>
<dbReference type="PANTHER" id="PTHR11409:SF39">
    <property type="entry name" value="ADENOSINE DEAMINASE 2"/>
    <property type="match status" value="1"/>
</dbReference>
<reference evidence="8" key="3">
    <citation type="submission" date="2015-06" db="UniProtKB">
        <authorList>
            <consortium name="EnsemblMetazoa"/>
        </authorList>
    </citation>
    <scope>IDENTIFICATION</scope>
</reference>
<dbReference type="GO" id="GO:0006154">
    <property type="term" value="P:adenosine catabolic process"/>
    <property type="evidence" value="ECO:0007669"/>
    <property type="project" value="TreeGrafter"/>
</dbReference>
<dbReference type="SUPFAM" id="SSF81296">
    <property type="entry name" value="E set domains"/>
    <property type="match status" value="1"/>
</dbReference>
<dbReference type="InterPro" id="IPR002909">
    <property type="entry name" value="IPT_dom"/>
</dbReference>
<evidence type="ECO:0000313" key="9">
    <source>
        <dbReference type="Proteomes" id="UP000014760"/>
    </source>
</evidence>
<comment type="cofactor">
    <cofactor evidence="1">
        <name>Zn(2+)</name>
        <dbReference type="ChEBI" id="CHEBI:29105"/>
    </cofactor>
</comment>
<keyword evidence="2" id="KW-0479">Metal-binding</keyword>
<accession>R7UFG3</accession>
<keyword evidence="9" id="KW-1185">Reference proteome</keyword>
<sequence>MKVLVLTLLGVLGLSQIEASRCSGNGGRGMFRYNDNAMNEYQYSLERQKLKEAEVIYQNKDTSLNKEEAVVDHYLNYQKWVEFDSRRYSGFPSMRPLDEELDNIKNSEVYRLLKSFPKGGILHSHEVYQVSLHTLLDIVWESDDFQYLYILPENSTTKPWKTEFYINPPENELWINVASTPFYTKENIYDHHVLLKKLTDENKAYPSDEILRWNTQNPLWTIGYGNLIRNLPIRKAYLQAMYQAALDEGVQYLETNLDLGGGSYSGLFVLDPSPEYAASYGRKYLDSNGDMDCEVAMEVQADFIAANPAFISHRRLYENYRFLGSQSFGLENAARLVAKYPQHVAGYDFAVQEDKGYSSLFFLEELLDKRNDGDLNYYLHTTETKHPDDLMYSTREKDPVGAPQNAYDNFLLGSKRIGHGYGLMTKHPFILALMKERDIAIEVNLVSGEVLGDFPDPRVQPGITYFRSGGPVVLGSDDPGIYGNDFFTVDWYQAFMSWGLDLADMRKLALTSLTHSGMSKMDSSEAIESKWKPMWNQYIATIYDEACAATLDAVQPSFARILPRTGPMFKSIRVQIFGKHFERGICNEESIKCRFGDIESVEAKYITNQEITCVLPKMKPNEVTDGQSVAVSITFDGTEYFETGEVFTFYR</sequence>
<evidence type="ECO:0000313" key="7">
    <source>
        <dbReference type="EMBL" id="ELU04955.1"/>
    </source>
</evidence>
<dbReference type="GO" id="GO:0046872">
    <property type="term" value="F:metal ion binding"/>
    <property type="evidence" value="ECO:0007669"/>
    <property type="project" value="UniProtKB-KW"/>
</dbReference>
<dbReference type="GO" id="GO:0046103">
    <property type="term" value="P:inosine biosynthetic process"/>
    <property type="evidence" value="ECO:0007669"/>
    <property type="project" value="TreeGrafter"/>
</dbReference>
<dbReference type="Pfam" id="PF00962">
    <property type="entry name" value="A_deaminase"/>
    <property type="match status" value="1"/>
</dbReference>
<dbReference type="OrthoDB" id="7202371at2759"/>
<dbReference type="SUPFAM" id="SSF51556">
    <property type="entry name" value="Metallo-dependent hydrolases"/>
    <property type="match status" value="1"/>
</dbReference>
<evidence type="ECO:0000259" key="5">
    <source>
        <dbReference type="Pfam" id="PF00962"/>
    </source>
</evidence>
<feature type="signal peptide" evidence="4">
    <location>
        <begin position="1"/>
        <end position="19"/>
    </location>
</feature>
<dbReference type="PANTHER" id="PTHR11409">
    <property type="entry name" value="ADENOSINE DEAMINASE"/>
    <property type="match status" value="1"/>
</dbReference>
<feature type="domain" description="IPT/TIG" evidence="6">
    <location>
        <begin position="556"/>
        <end position="648"/>
    </location>
</feature>
<dbReference type="InterPro" id="IPR032466">
    <property type="entry name" value="Metal_Hydrolase"/>
</dbReference>
<dbReference type="InterPro" id="IPR014756">
    <property type="entry name" value="Ig_E-set"/>
</dbReference>
<name>R7UFG3_CAPTE</name>
<dbReference type="InterPro" id="IPR006330">
    <property type="entry name" value="Ado/ade_deaminase"/>
</dbReference>
<feature type="chain" id="PRO_5008787983" evidence="4">
    <location>
        <begin position="20"/>
        <end position="651"/>
    </location>
</feature>
<evidence type="ECO:0000256" key="4">
    <source>
        <dbReference type="SAM" id="SignalP"/>
    </source>
</evidence>
<protein>
    <submittedName>
        <fullName evidence="7 8">Uncharacterized protein</fullName>
    </submittedName>
</protein>
<dbReference type="STRING" id="283909.R7UFG3"/>
<evidence type="ECO:0000313" key="8">
    <source>
        <dbReference type="EnsemblMetazoa" id="CapteP218760"/>
    </source>
</evidence>
<evidence type="ECO:0000259" key="6">
    <source>
        <dbReference type="Pfam" id="PF01833"/>
    </source>
</evidence>
<dbReference type="Proteomes" id="UP000014760">
    <property type="component" value="Unassembled WGS sequence"/>
</dbReference>
<dbReference type="InterPro" id="IPR001365">
    <property type="entry name" value="A_deaminase_dom"/>
</dbReference>
<evidence type="ECO:0000256" key="1">
    <source>
        <dbReference type="ARBA" id="ARBA00001947"/>
    </source>
</evidence>
<dbReference type="Gene3D" id="3.20.20.140">
    <property type="entry name" value="Metal-dependent hydrolases"/>
    <property type="match status" value="1"/>
</dbReference>
<keyword evidence="4" id="KW-0732">Signal</keyword>
<dbReference type="EnsemblMetazoa" id="CapteT218760">
    <property type="protein sequence ID" value="CapteP218760"/>
    <property type="gene ID" value="CapteG218760"/>
</dbReference>